<dbReference type="PANTHER" id="PTHR46369:SF1">
    <property type="entry name" value="PROTEIN CELLULOSE SYNTHASE INTERACTIVE 3"/>
    <property type="match status" value="1"/>
</dbReference>
<feature type="chain" id="PRO_5041284421" description="C2 domain-containing protein" evidence="1">
    <location>
        <begin position="25"/>
        <end position="224"/>
    </location>
</feature>
<dbReference type="PROSITE" id="PS50004">
    <property type="entry name" value="C2"/>
    <property type="match status" value="1"/>
</dbReference>
<feature type="non-terminal residue" evidence="3">
    <location>
        <position position="224"/>
    </location>
</feature>
<dbReference type="EMBL" id="JAHRHJ020000008">
    <property type="protein sequence ID" value="KAH9307092.1"/>
    <property type="molecule type" value="Genomic_DNA"/>
</dbReference>
<protein>
    <recommendedName>
        <fullName evidence="2">C2 domain-containing protein</fullName>
    </recommendedName>
</protein>
<gene>
    <name evidence="3" type="ORF">KI387_011496</name>
</gene>
<dbReference type="Pfam" id="PF00168">
    <property type="entry name" value="C2"/>
    <property type="match status" value="1"/>
</dbReference>
<keyword evidence="4" id="KW-1185">Reference proteome</keyword>
<evidence type="ECO:0000313" key="4">
    <source>
        <dbReference type="Proteomes" id="UP000824469"/>
    </source>
</evidence>
<evidence type="ECO:0000256" key="1">
    <source>
        <dbReference type="SAM" id="SignalP"/>
    </source>
</evidence>
<dbReference type="CDD" id="cd00030">
    <property type="entry name" value="C2"/>
    <property type="match status" value="1"/>
</dbReference>
<dbReference type="InterPro" id="IPR000008">
    <property type="entry name" value="C2_dom"/>
</dbReference>
<dbReference type="SUPFAM" id="SSF49562">
    <property type="entry name" value="C2 domain (Calcium/lipid-binding domain, CaLB)"/>
    <property type="match status" value="1"/>
</dbReference>
<evidence type="ECO:0000259" key="2">
    <source>
        <dbReference type="PROSITE" id="PS50004"/>
    </source>
</evidence>
<reference evidence="3 4" key="1">
    <citation type="journal article" date="2021" name="Nat. Plants">
        <title>The Taxus genome provides insights into paclitaxel biosynthesis.</title>
        <authorList>
            <person name="Xiong X."/>
            <person name="Gou J."/>
            <person name="Liao Q."/>
            <person name="Li Y."/>
            <person name="Zhou Q."/>
            <person name="Bi G."/>
            <person name="Li C."/>
            <person name="Du R."/>
            <person name="Wang X."/>
            <person name="Sun T."/>
            <person name="Guo L."/>
            <person name="Liang H."/>
            <person name="Lu P."/>
            <person name="Wu Y."/>
            <person name="Zhang Z."/>
            <person name="Ro D.K."/>
            <person name="Shang Y."/>
            <person name="Huang S."/>
            <person name="Yan J."/>
        </authorList>
    </citation>
    <scope>NUCLEOTIDE SEQUENCE [LARGE SCALE GENOMIC DNA]</scope>
    <source>
        <strain evidence="3">Ta-2019</strain>
    </source>
</reference>
<dbReference type="Proteomes" id="UP000824469">
    <property type="component" value="Unassembled WGS sequence"/>
</dbReference>
<dbReference type="PANTHER" id="PTHR46369">
    <property type="entry name" value="PROTEIN CELLULOSE SYNTHASE INTERACTIVE 1"/>
    <property type="match status" value="1"/>
</dbReference>
<feature type="domain" description="C2" evidence="2">
    <location>
        <begin position="84"/>
        <end position="201"/>
    </location>
</feature>
<evidence type="ECO:0000313" key="3">
    <source>
        <dbReference type="EMBL" id="KAH9307092.1"/>
    </source>
</evidence>
<sequence>MKMLSGLFMLSSIIFLDFVGTEVATLCIPHLVGALQAGVEPAQEAALDALCLLKHSWASSPVDVGKAQAMAAAEAIPILQLLIKSGPPRFHEKAESLLQYLPGTLTVNIKRGSNLKQTMATTNAFCKLTFGNGPPRETKVVAQNTSPEWKQGFAWAFDVPPRGQKLLISCKSKNTFGKVALGKVAIQIDRVVILGTISGQYTLLPDSNRDGTSRTLDIEFQWSN</sequence>
<dbReference type="InterPro" id="IPR016024">
    <property type="entry name" value="ARM-type_fold"/>
</dbReference>
<dbReference type="GO" id="GO:0008017">
    <property type="term" value="F:microtubule binding"/>
    <property type="evidence" value="ECO:0007669"/>
    <property type="project" value="InterPro"/>
</dbReference>
<keyword evidence="1" id="KW-0732">Signal</keyword>
<dbReference type="GO" id="GO:0051211">
    <property type="term" value="P:anisotropic cell growth"/>
    <property type="evidence" value="ECO:0007669"/>
    <property type="project" value="InterPro"/>
</dbReference>
<dbReference type="GO" id="GO:2001006">
    <property type="term" value="P:regulation of cellulose biosynthetic process"/>
    <property type="evidence" value="ECO:0007669"/>
    <property type="project" value="InterPro"/>
</dbReference>
<dbReference type="InterPro" id="IPR035892">
    <property type="entry name" value="C2_domain_sf"/>
</dbReference>
<proteinExistence type="predicted"/>
<feature type="signal peptide" evidence="1">
    <location>
        <begin position="1"/>
        <end position="24"/>
    </location>
</feature>
<dbReference type="AlphaFoldDB" id="A0AA38FN85"/>
<dbReference type="OMA" id="QNTSPEW"/>
<dbReference type="Gene3D" id="1.25.10.10">
    <property type="entry name" value="Leucine-rich Repeat Variant"/>
    <property type="match status" value="1"/>
</dbReference>
<comment type="caution">
    <text evidence="3">The sequence shown here is derived from an EMBL/GenBank/DDBJ whole genome shotgun (WGS) entry which is preliminary data.</text>
</comment>
<organism evidence="3 4">
    <name type="scientific">Taxus chinensis</name>
    <name type="common">Chinese yew</name>
    <name type="synonym">Taxus wallichiana var. chinensis</name>
    <dbReference type="NCBI Taxonomy" id="29808"/>
    <lineage>
        <taxon>Eukaryota</taxon>
        <taxon>Viridiplantae</taxon>
        <taxon>Streptophyta</taxon>
        <taxon>Embryophyta</taxon>
        <taxon>Tracheophyta</taxon>
        <taxon>Spermatophyta</taxon>
        <taxon>Pinopsida</taxon>
        <taxon>Pinidae</taxon>
        <taxon>Conifers II</taxon>
        <taxon>Cupressales</taxon>
        <taxon>Taxaceae</taxon>
        <taxon>Taxus</taxon>
    </lineage>
</organism>
<dbReference type="SMART" id="SM00239">
    <property type="entry name" value="C2"/>
    <property type="match status" value="1"/>
</dbReference>
<accession>A0AA38FN85</accession>
<dbReference type="SUPFAM" id="SSF48371">
    <property type="entry name" value="ARM repeat"/>
    <property type="match status" value="1"/>
</dbReference>
<dbReference type="InterPro" id="IPR011989">
    <property type="entry name" value="ARM-like"/>
</dbReference>
<dbReference type="GO" id="GO:0010330">
    <property type="term" value="C:cellulose synthase complex"/>
    <property type="evidence" value="ECO:0007669"/>
    <property type="project" value="InterPro"/>
</dbReference>
<name>A0AA38FN85_TAXCH</name>
<dbReference type="Gene3D" id="2.60.40.150">
    <property type="entry name" value="C2 domain"/>
    <property type="match status" value="1"/>
</dbReference>
<dbReference type="InterPro" id="IPR044297">
    <property type="entry name" value="CSI1/2/3"/>
</dbReference>